<dbReference type="RefSeq" id="WP_076410864.1">
    <property type="nucleotide sequence ID" value="NZ_MJMN01000009.1"/>
</dbReference>
<dbReference type="Pfam" id="PF13155">
    <property type="entry name" value="Toprim_2"/>
    <property type="match status" value="1"/>
</dbReference>
<dbReference type="GO" id="GO:0043139">
    <property type="term" value="F:5'-3' DNA helicase activity"/>
    <property type="evidence" value="ECO:0007669"/>
    <property type="project" value="InterPro"/>
</dbReference>
<dbReference type="Proteomes" id="UP000187251">
    <property type="component" value="Unassembled WGS sequence"/>
</dbReference>
<dbReference type="EMBL" id="MJMN01000009">
    <property type="protein sequence ID" value="OMG89738.1"/>
    <property type="molecule type" value="Genomic_DNA"/>
</dbReference>
<reference evidence="3 4" key="1">
    <citation type="submission" date="2016-09" db="EMBL/GenBank/DDBJ databases">
        <title>Phylogenomics of Achromobacter.</title>
        <authorList>
            <person name="Jeukens J."/>
            <person name="Freschi L."/>
            <person name="Vincent A.T."/>
            <person name="Emond-Rheault J.-G."/>
            <person name="Kukavica-Ibrulj I."/>
            <person name="Charette S.J."/>
            <person name="Levesque R.C."/>
        </authorList>
    </citation>
    <scope>NUCLEOTIDE SEQUENCE [LARGE SCALE GENOMIC DNA]</scope>
    <source>
        <strain evidence="3 4">AUS488</strain>
    </source>
</reference>
<dbReference type="InterPro" id="IPR006171">
    <property type="entry name" value="TOPRIM_dom"/>
</dbReference>
<evidence type="ECO:0000313" key="4">
    <source>
        <dbReference type="Proteomes" id="UP000187251"/>
    </source>
</evidence>
<dbReference type="InterPro" id="IPR027417">
    <property type="entry name" value="P-loop_NTPase"/>
</dbReference>
<dbReference type="Gene3D" id="3.40.1360.10">
    <property type="match status" value="1"/>
</dbReference>
<evidence type="ECO:0000256" key="1">
    <source>
        <dbReference type="SAM" id="MobiDB-lite"/>
    </source>
</evidence>
<dbReference type="GO" id="GO:0003697">
    <property type="term" value="F:single-stranded DNA binding"/>
    <property type="evidence" value="ECO:0007669"/>
    <property type="project" value="InterPro"/>
</dbReference>
<comment type="caution">
    <text evidence="3">The sequence shown here is derived from an EMBL/GenBank/DDBJ whole genome shotgun (WGS) entry which is preliminary data.</text>
</comment>
<accession>A0A1R1JVS9</accession>
<dbReference type="AlphaFoldDB" id="A0A1R1JVS9"/>
<feature type="region of interest" description="Disordered" evidence="1">
    <location>
        <begin position="95"/>
        <end position="117"/>
    </location>
</feature>
<dbReference type="PANTHER" id="PTHR12873">
    <property type="entry name" value="T7-LIKE MITOCHONDRIAL DNA HELICASE"/>
    <property type="match status" value="1"/>
</dbReference>
<dbReference type="InterPro" id="IPR027032">
    <property type="entry name" value="Twinkle-like"/>
</dbReference>
<dbReference type="SUPFAM" id="SSF56731">
    <property type="entry name" value="DNA primase core"/>
    <property type="match status" value="1"/>
</dbReference>
<dbReference type="SMART" id="SM00493">
    <property type="entry name" value="TOPRIM"/>
    <property type="match status" value="1"/>
</dbReference>
<dbReference type="PANTHER" id="PTHR12873:SF0">
    <property type="entry name" value="TWINKLE MTDNA HELICASE"/>
    <property type="match status" value="1"/>
</dbReference>
<organism evidence="3 4">
    <name type="scientific">Alcaligenes xylosoxydans xylosoxydans</name>
    <name type="common">Achromobacter xylosoxidans</name>
    <dbReference type="NCBI Taxonomy" id="85698"/>
    <lineage>
        <taxon>Bacteria</taxon>
        <taxon>Pseudomonadati</taxon>
        <taxon>Pseudomonadota</taxon>
        <taxon>Betaproteobacteria</taxon>
        <taxon>Burkholderiales</taxon>
        <taxon>Alcaligenaceae</taxon>
        <taxon>Achromobacter</taxon>
    </lineage>
</organism>
<dbReference type="CDD" id="cd01029">
    <property type="entry name" value="TOPRIM_primases"/>
    <property type="match status" value="1"/>
</dbReference>
<evidence type="ECO:0000259" key="2">
    <source>
        <dbReference type="PROSITE" id="PS51199"/>
    </source>
</evidence>
<sequence length="592" mass="66322">MNAGELAKALADNAQTVVEHLFPNGKRASGEFKVGSIDGEAGQSLSIRLTGTKRGVWKDFSSGEGGDLLDLWARRRMLSISQAMVDAKQFLGIRDTMPPRERPTYKRPSKPQCHTPQAKGKAWLLSRGLTEETIAAFKIAEQERSGKTYVVFPYLRDGELINAKYRNPEDKRDMRQEGGAEPCLFGWHLVDPKARTIAICEGEIDAMTLHQVGIPALSVNAGAGNHQWIDSDWDNLERFSDILLCYDNDEAGQKGAKEVANRLGLDRCRAVTFDKAKDANEYLQGGASGEDFDYCARQAKAFDPDELKSMSDFWSEVKASFWPTDNMRRDPALRFCSQDQGWFEFRGGEVTVWTGINGHGKSLMLNQVLIGLAEQGERGCVFSGEMVPKEQGRRMAKQLTGLDRPSPQYLDAAGEWVAGKFWIFNLTDSVSIDRLLEVFTYGFKRHGIRHFVIDSLMMTDVPDDGKGALSAQKVAMGKLATFARKFLVHVHLVAHPRKSENESRAPGKMDVAGSGHLTNAADNVFSVWSARKEDGEDPDTPDAYLELQKQRNGDTQHRKLWLYFNRPAMQYSLDSRRPSYQYVKFNQEAVTV</sequence>
<dbReference type="GO" id="GO:0005524">
    <property type="term" value="F:ATP binding"/>
    <property type="evidence" value="ECO:0007669"/>
    <property type="project" value="InterPro"/>
</dbReference>
<dbReference type="SUPFAM" id="SSF52540">
    <property type="entry name" value="P-loop containing nucleoside triphosphate hydrolases"/>
    <property type="match status" value="1"/>
</dbReference>
<name>A0A1R1JVS9_ALCXX</name>
<dbReference type="GO" id="GO:0006260">
    <property type="term" value="P:DNA replication"/>
    <property type="evidence" value="ECO:0007669"/>
    <property type="project" value="InterPro"/>
</dbReference>
<evidence type="ECO:0000313" key="3">
    <source>
        <dbReference type="EMBL" id="OMG89738.1"/>
    </source>
</evidence>
<dbReference type="OrthoDB" id="5959484at2"/>
<dbReference type="InterPro" id="IPR034154">
    <property type="entry name" value="TOPRIM_DnaG/twinkle"/>
</dbReference>
<dbReference type="InterPro" id="IPR007694">
    <property type="entry name" value="DNA_helicase_DnaB-like_C"/>
</dbReference>
<gene>
    <name evidence="3" type="ORF">BIZ92_23270</name>
</gene>
<dbReference type="Gene3D" id="3.40.50.300">
    <property type="entry name" value="P-loop containing nucleotide triphosphate hydrolases"/>
    <property type="match status" value="1"/>
</dbReference>
<protein>
    <recommendedName>
        <fullName evidence="2">SF4 helicase domain-containing protein</fullName>
    </recommendedName>
</protein>
<proteinExistence type="predicted"/>
<feature type="domain" description="SF4 helicase" evidence="2">
    <location>
        <begin position="324"/>
        <end position="578"/>
    </location>
</feature>
<dbReference type="PROSITE" id="PS51199">
    <property type="entry name" value="SF4_HELICASE"/>
    <property type="match status" value="1"/>
</dbReference>